<dbReference type="InterPro" id="IPR014710">
    <property type="entry name" value="RmlC-like_jellyroll"/>
</dbReference>
<evidence type="ECO:0008006" key="4">
    <source>
        <dbReference type="Google" id="ProtNLM"/>
    </source>
</evidence>
<dbReference type="Proteomes" id="UP000250257">
    <property type="component" value="Unassembled WGS sequence"/>
</dbReference>
<accession>A0A2X3HMJ9</accession>
<reference evidence="2 3" key="1">
    <citation type="submission" date="2018-06" db="EMBL/GenBank/DDBJ databases">
        <authorList>
            <consortium name="Pathogen Informatics"/>
            <person name="Doyle S."/>
        </authorList>
    </citation>
    <scope>NUCLEOTIDE SEQUENCE [LARGE SCALE GENOMIC DNA]</scope>
    <source>
        <strain evidence="2 3">NCTC13940</strain>
    </source>
</reference>
<dbReference type="InterPro" id="IPR018490">
    <property type="entry name" value="cNMP-bd_dom_sf"/>
</dbReference>
<dbReference type="Gene3D" id="2.60.120.10">
    <property type="entry name" value="Jelly Rolls"/>
    <property type="match status" value="1"/>
</dbReference>
<evidence type="ECO:0000313" key="3">
    <source>
        <dbReference type="Proteomes" id="UP000250257"/>
    </source>
</evidence>
<dbReference type="EMBL" id="UAWT01000048">
    <property type="protein sequence ID" value="SQC72015.1"/>
    <property type="molecule type" value="Genomic_DNA"/>
</dbReference>
<keyword evidence="1" id="KW-0010">Activator</keyword>
<evidence type="ECO:0000256" key="1">
    <source>
        <dbReference type="ARBA" id="ARBA00023159"/>
    </source>
</evidence>
<protein>
    <recommendedName>
        <fullName evidence="4">Crp/Fnr family transcriptional regulator</fullName>
    </recommendedName>
</protein>
<sequence>MEKRNSRAWLSLVDELETNSPEASWVIRENIPEAKPFEIQKLEPHFILILEGVLRLENQNKQILHYFAPDSVLYQSPYELRVQDKLMLVAEVDAKIVLLHREFFLNYAANKPHYYEKLMRATVANAASFMFELMRNDITGEDKLMYSFQQLIHSLNLESRGDFYELPHFINLQSLSRYSHVSRKSMYTYLEKLERRGLIKRRKNILSVKNPSLRNEWNE</sequence>
<dbReference type="AlphaFoldDB" id="A0A2X3HMJ9"/>
<gene>
    <name evidence="2" type="ORF">NCTC13940_02728</name>
</gene>
<name>A0A2X3HMJ9_9LIST</name>
<organism evidence="2 3">
    <name type="scientific">Listeria fleischmannii subsp. fleischmannii</name>
    <dbReference type="NCBI Taxonomy" id="1671902"/>
    <lineage>
        <taxon>Bacteria</taxon>
        <taxon>Bacillati</taxon>
        <taxon>Bacillota</taxon>
        <taxon>Bacilli</taxon>
        <taxon>Bacillales</taxon>
        <taxon>Listeriaceae</taxon>
        <taxon>Listeria</taxon>
    </lineage>
</organism>
<dbReference type="SUPFAM" id="SSF46785">
    <property type="entry name" value="Winged helix' DNA-binding domain"/>
    <property type="match status" value="1"/>
</dbReference>
<dbReference type="RefSeq" id="WP_007475590.1">
    <property type="nucleotide sequence ID" value="NZ_UAWT01000048.1"/>
</dbReference>
<proteinExistence type="predicted"/>
<dbReference type="InterPro" id="IPR036390">
    <property type="entry name" value="WH_DNA-bd_sf"/>
</dbReference>
<dbReference type="SUPFAM" id="SSF51206">
    <property type="entry name" value="cAMP-binding domain-like"/>
    <property type="match status" value="1"/>
</dbReference>
<evidence type="ECO:0000313" key="2">
    <source>
        <dbReference type="EMBL" id="SQC72015.1"/>
    </source>
</evidence>